<protein>
    <recommendedName>
        <fullName evidence="3">DUF1501 domain-containing protein</fullName>
    </recommendedName>
</protein>
<dbReference type="OrthoDB" id="127333at2"/>
<evidence type="ECO:0000313" key="2">
    <source>
        <dbReference type="Proteomes" id="UP000001887"/>
    </source>
</evidence>
<dbReference type="eggNOG" id="COG4102">
    <property type="taxonomic scope" value="Bacteria"/>
</dbReference>
<keyword evidence="2" id="KW-1185">Reference proteome</keyword>
<dbReference type="KEGG" id="psl:Psta_0622"/>
<dbReference type="InterPro" id="IPR006311">
    <property type="entry name" value="TAT_signal"/>
</dbReference>
<dbReference type="InterPro" id="IPR010869">
    <property type="entry name" value="DUF1501"/>
</dbReference>
<gene>
    <name evidence="1" type="ordered locus">Psta_0622</name>
</gene>
<dbReference type="AlphaFoldDB" id="D2R4G1"/>
<dbReference type="InterPro" id="IPR017850">
    <property type="entry name" value="Alkaline_phosphatase_core_sf"/>
</dbReference>
<reference evidence="1 2" key="1">
    <citation type="journal article" date="2009" name="Stand. Genomic Sci.">
        <title>Complete genome sequence of Pirellula staleyi type strain (ATCC 27377).</title>
        <authorList>
            <person name="Clum A."/>
            <person name="Tindall B.J."/>
            <person name="Sikorski J."/>
            <person name="Ivanova N."/>
            <person name="Mavrommatis K."/>
            <person name="Lucas S."/>
            <person name="Glavina del Rio T."/>
            <person name="Nolan M."/>
            <person name="Chen F."/>
            <person name="Tice H."/>
            <person name="Pitluck S."/>
            <person name="Cheng J.F."/>
            <person name="Chertkov O."/>
            <person name="Brettin T."/>
            <person name="Han C."/>
            <person name="Detter J.C."/>
            <person name="Kuske C."/>
            <person name="Bruce D."/>
            <person name="Goodwin L."/>
            <person name="Ovchinikova G."/>
            <person name="Pati A."/>
            <person name="Mikhailova N."/>
            <person name="Chen A."/>
            <person name="Palaniappan K."/>
            <person name="Land M."/>
            <person name="Hauser L."/>
            <person name="Chang Y.J."/>
            <person name="Jeffries C.D."/>
            <person name="Chain P."/>
            <person name="Rohde M."/>
            <person name="Goker M."/>
            <person name="Bristow J."/>
            <person name="Eisen J.A."/>
            <person name="Markowitz V."/>
            <person name="Hugenholtz P."/>
            <person name="Kyrpides N.C."/>
            <person name="Klenk H.P."/>
            <person name="Lapidus A."/>
        </authorList>
    </citation>
    <scope>NUCLEOTIDE SEQUENCE [LARGE SCALE GENOMIC DNA]</scope>
    <source>
        <strain evidence="2">ATCC 27377 / DSM 6068 / ICPB 4128</strain>
    </source>
</reference>
<organism evidence="1 2">
    <name type="scientific">Pirellula staleyi (strain ATCC 27377 / DSM 6068 / ICPB 4128)</name>
    <name type="common">Pirella staleyi</name>
    <dbReference type="NCBI Taxonomy" id="530564"/>
    <lineage>
        <taxon>Bacteria</taxon>
        <taxon>Pseudomonadati</taxon>
        <taxon>Planctomycetota</taxon>
        <taxon>Planctomycetia</taxon>
        <taxon>Pirellulales</taxon>
        <taxon>Pirellulaceae</taxon>
        <taxon>Pirellula</taxon>
    </lineage>
</organism>
<accession>D2R4G1</accession>
<dbReference type="PANTHER" id="PTHR43737">
    <property type="entry name" value="BLL7424 PROTEIN"/>
    <property type="match status" value="1"/>
</dbReference>
<dbReference type="SUPFAM" id="SSF53649">
    <property type="entry name" value="Alkaline phosphatase-like"/>
    <property type="match status" value="1"/>
</dbReference>
<name>D2R4G1_PIRSD</name>
<dbReference type="EMBL" id="CP001848">
    <property type="protein sequence ID" value="ADB15309.1"/>
    <property type="molecule type" value="Genomic_DNA"/>
</dbReference>
<evidence type="ECO:0000313" key="1">
    <source>
        <dbReference type="EMBL" id="ADB15309.1"/>
    </source>
</evidence>
<dbReference type="STRING" id="530564.Psta_0622"/>
<dbReference type="PROSITE" id="PS51318">
    <property type="entry name" value="TAT"/>
    <property type="match status" value="1"/>
</dbReference>
<sequence>MLTILGKSDRAAACDRVTRRDFLQIGGMALGGLTLPQLLSAEAQAGVGRSHKAIINVFLPGGPPHQDMWDIKADAPSEIRGEFNAIKTNVPGIEIGEMFPLIAAQADKAIFIRTMVGATGGHDAYQCMTARPLMPAPAGGWPSAGAWISKLKGPVNQSVPPHLSLCYKTDHGPWGYDGDGGFLGIAHAPFKLVGGKSETSKTDNMVLQGITLDRLQDRNSLLGALDHFKRDIDNSGRMKGLDTFTEQALGILTSSTLADALDISKEDPKVLERYGRGETKFRDDGAPKMTENLLIARRLVEAGARVVSLNFSRWDHHGDNFNAIRQDGPLLDRAVAALIQDLHERGLDQDVSVVVWGEFGRTPKINSNAGRDHWPQVSCALLAGGGMRTGQVIGETNRLGEYAKDRPVSFQEVWATLYTNMGLNLRSIREFDLRGRPQYLVDDGVQPLKEVV</sequence>
<dbReference type="Proteomes" id="UP000001887">
    <property type="component" value="Chromosome"/>
</dbReference>
<dbReference type="PANTHER" id="PTHR43737:SF1">
    <property type="entry name" value="DUF1501 DOMAIN-CONTAINING PROTEIN"/>
    <property type="match status" value="1"/>
</dbReference>
<proteinExistence type="predicted"/>
<dbReference type="HOGENOM" id="CLU_035908_0_0_0"/>
<dbReference type="Pfam" id="PF07394">
    <property type="entry name" value="DUF1501"/>
    <property type="match status" value="1"/>
</dbReference>
<evidence type="ECO:0008006" key="3">
    <source>
        <dbReference type="Google" id="ProtNLM"/>
    </source>
</evidence>